<dbReference type="InterPro" id="IPR012347">
    <property type="entry name" value="Ferritin-like"/>
</dbReference>
<evidence type="ECO:0000313" key="3">
    <source>
        <dbReference type="Proteomes" id="UP000035900"/>
    </source>
</evidence>
<accession>A0A0J7LPK2</accession>
<dbReference type="PANTHER" id="PTHR38593">
    <property type="entry name" value="BLR2558 PROTEIN"/>
    <property type="match status" value="1"/>
</dbReference>
<dbReference type="Proteomes" id="UP000035900">
    <property type="component" value="Unassembled WGS sequence"/>
</dbReference>
<comment type="caution">
    <text evidence="2">The sequence shown here is derived from an EMBL/GenBank/DDBJ whole genome shotgun (WGS) entry which is preliminary data.</text>
</comment>
<organism evidence="2 3">
    <name type="scientific">Chryseobacterium koreense CCUG 49689</name>
    <dbReference type="NCBI Taxonomy" id="1304281"/>
    <lineage>
        <taxon>Bacteria</taxon>
        <taxon>Pseudomonadati</taxon>
        <taxon>Bacteroidota</taxon>
        <taxon>Flavobacteriia</taxon>
        <taxon>Flavobacteriales</taxon>
        <taxon>Weeksellaceae</taxon>
        <taxon>Chryseobacterium group</taxon>
        <taxon>Chryseobacterium</taxon>
    </lineage>
</organism>
<sequence length="143" mass="15650">MASIAVTANQIDVNYAEIALKKSTNKAVTDFAKTMAKDHKAVIDQAVALVKKLNVTPQDNPTTQSLLKGEADVKAKFETKSGADFDKAYVDNEVEYHKAVISVVEKDLVPNATNPELKALLESALPLFKEHLAHAEMVQKNMK</sequence>
<dbReference type="Gene3D" id="1.20.1260.10">
    <property type="match status" value="1"/>
</dbReference>
<name>A0A0J7LPK2_9FLAO</name>
<dbReference type="EMBL" id="LFNG01000012">
    <property type="protein sequence ID" value="KMQ70995.1"/>
    <property type="molecule type" value="Genomic_DNA"/>
</dbReference>
<proteinExistence type="predicted"/>
<feature type="domain" description="DUF4142" evidence="1">
    <location>
        <begin position="2"/>
        <end position="137"/>
    </location>
</feature>
<keyword evidence="3" id="KW-1185">Reference proteome</keyword>
<evidence type="ECO:0000313" key="2">
    <source>
        <dbReference type="EMBL" id="KMQ70995.1"/>
    </source>
</evidence>
<dbReference type="Pfam" id="PF13628">
    <property type="entry name" value="DUF4142"/>
    <property type="match status" value="1"/>
</dbReference>
<dbReference type="PANTHER" id="PTHR38593:SF1">
    <property type="entry name" value="BLR2558 PROTEIN"/>
    <property type="match status" value="1"/>
</dbReference>
<dbReference type="STRING" id="1304281.ACM44_09850"/>
<gene>
    <name evidence="2" type="ORF">ACM44_09850</name>
</gene>
<reference evidence="2 3" key="1">
    <citation type="journal article" date="2004" name="Int. J. Syst. Evol. Microbiol.">
        <title>Kaistella koreensis gen. nov., sp. nov., a novel member of the Chryseobacterium-Bergeyella-Riemerella branch.</title>
        <authorList>
            <person name="Kim M.K."/>
            <person name="Im W.T."/>
            <person name="Shin Y.K."/>
            <person name="Lim J.H."/>
            <person name="Kim S.H."/>
            <person name="Lee B.C."/>
            <person name="Park M.Y."/>
            <person name="Lee K.Y."/>
            <person name="Lee S.T."/>
        </authorList>
    </citation>
    <scope>NUCLEOTIDE SEQUENCE [LARGE SCALE GENOMIC DNA]</scope>
    <source>
        <strain evidence="2 3">CCUG 49689</strain>
    </source>
</reference>
<dbReference type="AlphaFoldDB" id="A0A0J7LPK2"/>
<protein>
    <submittedName>
        <fullName evidence="2">Membrane protein</fullName>
    </submittedName>
</protein>
<dbReference type="PATRIC" id="fig|1304281.5.peg.2120"/>
<dbReference type="InterPro" id="IPR025419">
    <property type="entry name" value="DUF4142"/>
</dbReference>
<evidence type="ECO:0000259" key="1">
    <source>
        <dbReference type="Pfam" id="PF13628"/>
    </source>
</evidence>